<proteinExistence type="predicted"/>
<dbReference type="EMBL" id="CAFBQU010000022">
    <property type="protein sequence ID" value="CAB5065585.1"/>
    <property type="molecule type" value="Genomic_DNA"/>
</dbReference>
<evidence type="ECO:0000259" key="2">
    <source>
        <dbReference type="Pfam" id="PF14340"/>
    </source>
</evidence>
<dbReference type="AlphaFoldDB" id="A0A6J7UI45"/>
<organism evidence="3">
    <name type="scientific">freshwater metagenome</name>
    <dbReference type="NCBI Taxonomy" id="449393"/>
    <lineage>
        <taxon>unclassified sequences</taxon>
        <taxon>metagenomes</taxon>
        <taxon>ecological metagenomes</taxon>
    </lineage>
</organism>
<keyword evidence="1" id="KW-0812">Transmembrane</keyword>
<reference evidence="3" key="1">
    <citation type="submission" date="2020-05" db="EMBL/GenBank/DDBJ databases">
        <authorList>
            <person name="Chiriac C."/>
            <person name="Salcher M."/>
            <person name="Ghai R."/>
            <person name="Kavagutti S V."/>
        </authorList>
    </citation>
    <scope>NUCLEOTIDE SEQUENCE</scope>
</reference>
<feature type="transmembrane region" description="Helical" evidence="1">
    <location>
        <begin position="86"/>
        <end position="113"/>
    </location>
</feature>
<gene>
    <name evidence="3" type="ORF">UFOPK4347_00970</name>
</gene>
<accession>A0A6J7UI45</accession>
<feature type="transmembrane region" description="Helical" evidence="1">
    <location>
        <begin position="60"/>
        <end position="79"/>
    </location>
</feature>
<evidence type="ECO:0000313" key="3">
    <source>
        <dbReference type="EMBL" id="CAB5065585.1"/>
    </source>
</evidence>
<sequence length="139" mass="14640">MSVLFLVTQSGWVLVPLTYGFVARVLTGPTMSPLGRIATQVVTPRLKGNHKFVPGPPKRFAQGVGLLFSGAASLLWATGNLGAAQVVIAALVVAAGLESFFAICLGCIMFGVLMRMGVIPEDICEECSNIHLRSAAKPQ</sequence>
<keyword evidence="1" id="KW-0472">Membrane</keyword>
<feature type="domain" description="DUF4395" evidence="2">
    <location>
        <begin position="2"/>
        <end position="115"/>
    </location>
</feature>
<name>A0A6J7UI45_9ZZZZ</name>
<dbReference type="InterPro" id="IPR025508">
    <property type="entry name" value="DUF4395"/>
</dbReference>
<keyword evidence="1" id="KW-1133">Transmembrane helix</keyword>
<protein>
    <submittedName>
        <fullName evidence="3">Unannotated protein</fullName>
    </submittedName>
</protein>
<dbReference type="Pfam" id="PF14340">
    <property type="entry name" value="DUF4395"/>
    <property type="match status" value="1"/>
</dbReference>
<evidence type="ECO:0000256" key="1">
    <source>
        <dbReference type="SAM" id="Phobius"/>
    </source>
</evidence>